<name>X1HM30_9ZZZZ</name>
<dbReference type="AlphaFoldDB" id="X1HM30"/>
<protein>
    <submittedName>
        <fullName evidence="1">Uncharacterized protein</fullName>
    </submittedName>
</protein>
<reference evidence="1" key="1">
    <citation type="journal article" date="2014" name="Front. Microbiol.">
        <title>High frequency of phylogenetically diverse reductive dehalogenase-homologous genes in deep subseafloor sedimentary metagenomes.</title>
        <authorList>
            <person name="Kawai M."/>
            <person name="Futagami T."/>
            <person name="Toyoda A."/>
            <person name="Takaki Y."/>
            <person name="Nishi S."/>
            <person name="Hori S."/>
            <person name="Arai W."/>
            <person name="Tsubouchi T."/>
            <person name="Morono Y."/>
            <person name="Uchiyama I."/>
            <person name="Ito T."/>
            <person name="Fujiyama A."/>
            <person name="Inagaki F."/>
            <person name="Takami H."/>
        </authorList>
    </citation>
    <scope>NUCLEOTIDE SEQUENCE</scope>
    <source>
        <strain evidence="1">Expedition CK06-06</strain>
    </source>
</reference>
<proteinExistence type="predicted"/>
<gene>
    <name evidence="1" type="ORF">S03H2_28622</name>
</gene>
<accession>X1HM30</accession>
<dbReference type="EMBL" id="BARU01017247">
    <property type="protein sequence ID" value="GAH58095.1"/>
    <property type="molecule type" value="Genomic_DNA"/>
</dbReference>
<sequence>ELPSFTKSINGSGYHELTFDPAPSGLFNVIYGVRSQYQLGYGFQKPNKPYSDSVRLMYKDASADSIMDESGITLQALDVNDPALYISLDDSAQETVLELYNIPLLYAPEINITMKLDPIVMEELEDMSNSDVNTLRIKFYYVAGQGYGSYYADAKEIALDYAEMALDLNPDGSYSILYNKDLQSIYDAFGTGNLDIYISISQVEINIRK</sequence>
<organism evidence="1">
    <name type="scientific">marine sediment metagenome</name>
    <dbReference type="NCBI Taxonomy" id="412755"/>
    <lineage>
        <taxon>unclassified sequences</taxon>
        <taxon>metagenomes</taxon>
        <taxon>ecological metagenomes</taxon>
    </lineage>
</organism>
<feature type="non-terminal residue" evidence="1">
    <location>
        <position position="1"/>
    </location>
</feature>
<evidence type="ECO:0000313" key="1">
    <source>
        <dbReference type="EMBL" id="GAH58095.1"/>
    </source>
</evidence>
<comment type="caution">
    <text evidence="1">The sequence shown here is derived from an EMBL/GenBank/DDBJ whole genome shotgun (WGS) entry which is preliminary data.</text>
</comment>